<evidence type="ECO:0000313" key="10">
    <source>
        <dbReference type="Proteomes" id="UP001144471"/>
    </source>
</evidence>
<keyword evidence="10" id="KW-1185">Reference proteome</keyword>
<keyword evidence="6 7" id="KW-0249">Electron transport</keyword>
<dbReference type="InterPro" id="IPR008254">
    <property type="entry name" value="Flavodoxin/NO_synth"/>
</dbReference>
<dbReference type="PIRSF" id="PIRSF038996">
    <property type="entry name" value="FldA"/>
    <property type="match status" value="1"/>
</dbReference>
<gene>
    <name evidence="9" type="primary">fldA</name>
    <name evidence="9" type="ORF">PM10SUCC1_11380</name>
</gene>
<dbReference type="GO" id="GO:0010181">
    <property type="term" value="F:FMN binding"/>
    <property type="evidence" value="ECO:0007669"/>
    <property type="project" value="UniProtKB-UniRule"/>
</dbReference>
<dbReference type="GO" id="GO:0009055">
    <property type="term" value="F:electron transfer activity"/>
    <property type="evidence" value="ECO:0007669"/>
    <property type="project" value="UniProtKB-UniRule"/>
</dbReference>
<sequence>MKTAVFYGSTLGDTERVAKLVAEKVGGDLFTAGAGLGEMTSYDLILLGSSTWGWGELQDDWNTAIDELKGANLLGKKVGVFGTGDQMGYSDTYCDALGIIAEAAAEAGAEIIGRTSREGYDFSDSRALEGDQLIGLAIDVNNQDNLTEERVEAWIDTLKKEF</sequence>
<dbReference type="InterPro" id="IPR029039">
    <property type="entry name" value="Flavoprotein-like_sf"/>
</dbReference>
<dbReference type="Pfam" id="PF00258">
    <property type="entry name" value="Flavodoxin_1"/>
    <property type="match status" value="1"/>
</dbReference>
<dbReference type="InterPro" id="IPR001226">
    <property type="entry name" value="Flavodoxin_CS"/>
</dbReference>
<dbReference type="EMBL" id="BSDY01000004">
    <property type="protein sequence ID" value="GLI55624.1"/>
    <property type="molecule type" value="Genomic_DNA"/>
</dbReference>
<dbReference type="RefSeq" id="WP_281834213.1">
    <property type="nucleotide sequence ID" value="NZ_BSDY01000004.1"/>
</dbReference>
<comment type="caution">
    <text evidence="9">The sequence shown here is derived from an EMBL/GenBank/DDBJ whole genome shotgun (WGS) entry which is preliminary data.</text>
</comment>
<keyword evidence="4 7" id="KW-0285">Flavoprotein</keyword>
<evidence type="ECO:0000259" key="8">
    <source>
        <dbReference type="PROSITE" id="PS50902"/>
    </source>
</evidence>
<evidence type="ECO:0000256" key="1">
    <source>
        <dbReference type="ARBA" id="ARBA00001917"/>
    </source>
</evidence>
<evidence type="ECO:0000256" key="7">
    <source>
        <dbReference type="PIRNR" id="PIRNR038996"/>
    </source>
</evidence>
<keyword evidence="3 7" id="KW-0813">Transport</keyword>
<dbReference type="PANTHER" id="PTHR42809:SF1">
    <property type="entry name" value="FLAVODOXIN 1"/>
    <property type="match status" value="1"/>
</dbReference>
<proteinExistence type="inferred from homology"/>
<dbReference type="PROSITE" id="PS50902">
    <property type="entry name" value="FLAVODOXIN_LIKE"/>
    <property type="match status" value="1"/>
</dbReference>
<evidence type="ECO:0000256" key="5">
    <source>
        <dbReference type="ARBA" id="ARBA00022643"/>
    </source>
</evidence>
<comment type="similarity">
    <text evidence="2 7">Belongs to the flavodoxin family.</text>
</comment>
<evidence type="ECO:0000256" key="3">
    <source>
        <dbReference type="ARBA" id="ARBA00022448"/>
    </source>
</evidence>
<dbReference type="Gene3D" id="3.40.50.360">
    <property type="match status" value="1"/>
</dbReference>
<comment type="function">
    <text evidence="7">Low-potential electron donor to a number of redox enzymes.</text>
</comment>
<dbReference type="PANTHER" id="PTHR42809">
    <property type="entry name" value="FLAVODOXIN 2"/>
    <property type="match status" value="1"/>
</dbReference>
<organism evidence="9 10">
    <name type="scientific">Propionigenium maris DSM 9537</name>
    <dbReference type="NCBI Taxonomy" id="1123000"/>
    <lineage>
        <taxon>Bacteria</taxon>
        <taxon>Fusobacteriati</taxon>
        <taxon>Fusobacteriota</taxon>
        <taxon>Fusobacteriia</taxon>
        <taxon>Fusobacteriales</taxon>
        <taxon>Fusobacteriaceae</taxon>
        <taxon>Propionigenium</taxon>
    </lineage>
</organism>
<dbReference type="NCBIfam" id="TIGR01752">
    <property type="entry name" value="flav_long"/>
    <property type="match status" value="1"/>
</dbReference>
<dbReference type="SUPFAM" id="SSF52218">
    <property type="entry name" value="Flavoproteins"/>
    <property type="match status" value="1"/>
</dbReference>
<accession>A0A9W6LMC0</accession>
<dbReference type="Proteomes" id="UP001144471">
    <property type="component" value="Unassembled WGS sequence"/>
</dbReference>
<feature type="domain" description="Flavodoxin-like" evidence="8">
    <location>
        <begin position="3"/>
        <end position="159"/>
    </location>
</feature>
<keyword evidence="5 7" id="KW-0288">FMN</keyword>
<dbReference type="NCBIfam" id="NF006739">
    <property type="entry name" value="PRK09267.1-5"/>
    <property type="match status" value="1"/>
</dbReference>
<evidence type="ECO:0000313" key="9">
    <source>
        <dbReference type="EMBL" id="GLI55624.1"/>
    </source>
</evidence>
<reference evidence="9" key="1">
    <citation type="submission" date="2022-12" db="EMBL/GenBank/DDBJ databases">
        <title>Reference genome sequencing for broad-spectrum identification of bacterial and archaeal isolates by mass spectrometry.</title>
        <authorList>
            <person name="Sekiguchi Y."/>
            <person name="Tourlousse D.M."/>
        </authorList>
    </citation>
    <scope>NUCLEOTIDE SEQUENCE</scope>
    <source>
        <strain evidence="9">10succ1</strain>
    </source>
</reference>
<dbReference type="AlphaFoldDB" id="A0A9W6LMC0"/>
<evidence type="ECO:0000256" key="6">
    <source>
        <dbReference type="ARBA" id="ARBA00022982"/>
    </source>
</evidence>
<dbReference type="InterPro" id="IPR050619">
    <property type="entry name" value="Flavodoxin"/>
</dbReference>
<evidence type="ECO:0000256" key="4">
    <source>
        <dbReference type="ARBA" id="ARBA00022630"/>
    </source>
</evidence>
<dbReference type="PROSITE" id="PS00201">
    <property type="entry name" value="FLAVODOXIN"/>
    <property type="match status" value="1"/>
</dbReference>
<name>A0A9W6LMC0_9FUSO</name>
<comment type="cofactor">
    <cofactor evidence="1 7">
        <name>FMN</name>
        <dbReference type="ChEBI" id="CHEBI:58210"/>
    </cofactor>
</comment>
<dbReference type="InterPro" id="IPR010086">
    <property type="entry name" value="Flavodoxin_lc"/>
</dbReference>
<evidence type="ECO:0000256" key="2">
    <source>
        <dbReference type="ARBA" id="ARBA00005267"/>
    </source>
</evidence>
<protein>
    <recommendedName>
        <fullName evidence="7">Flavodoxin</fullName>
    </recommendedName>
</protein>